<organism evidence="2 3">
    <name type="scientific">Streptomyces chiangmaiensis</name>
    <dbReference type="NCBI Taxonomy" id="766497"/>
    <lineage>
        <taxon>Bacteria</taxon>
        <taxon>Bacillati</taxon>
        <taxon>Actinomycetota</taxon>
        <taxon>Actinomycetes</taxon>
        <taxon>Kitasatosporales</taxon>
        <taxon>Streptomycetaceae</taxon>
        <taxon>Streptomyces</taxon>
    </lineage>
</organism>
<gene>
    <name evidence="2" type="ORF">VXC91_38035</name>
</gene>
<protein>
    <submittedName>
        <fullName evidence="2">Alpha/beta fold hydrolase</fullName>
    </submittedName>
</protein>
<dbReference type="Pfam" id="PF00561">
    <property type="entry name" value="Abhydrolase_1"/>
    <property type="match status" value="1"/>
</dbReference>
<keyword evidence="2" id="KW-0378">Hydrolase</keyword>
<name>A0ABU7FWT2_9ACTN</name>
<keyword evidence="3" id="KW-1185">Reference proteome</keyword>
<dbReference type="PANTHER" id="PTHR43194:SF2">
    <property type="entry name" value="PEROXISOMAL MEMBRANE PROTEIN LPX1"/>
    <property type="match status" value="1"/>
</dbReference>
<dbReference type="InterPro" id="IPR000073">
    <property type="entry name" value="AB_hydrolase_1"/>
</dbReference>
<evidence type="ECO:0000313" key="3">
    <source>
        <dbReference type="Proteomes" id="UP001333996"/>
    </source>
</evidence>
<proteinExistence type="predicted"/>
<feature type="domain" description="AB hydrolase-1" evidence="1">
    <location>
        <begin position="25"/>
        <end position="135"/>
    </location>
</feature>
<evidence type="ECO:0000313" key="2">
    <source>
        <dbReference type="EMBL" id="MED7827544.1"/>
    </source>
</evidence>
<reference evidence="2" key="1">
    <citation type="submission" date="2024-01" db="EMBL/GenBank/DDBJ databases">
        <title>First draft genome sequence data of TA4-1, the type strain of Gram-positive actinobacterium Streptomyces chiangmaiensis.</title>
        <authorList>
            <person name="Yasawong M."/>
            <person name="Nantapong N."/>
        </authorList>
    </citation>
    <scope>NUCLEOTIDE SEQUENCE</scope>
    <source>
        <strain evidence="2">TA4-1</strain>
    </source>
</reference>
<dbReference type="InterPro" id="IPR050228">
    <property type="entry name" value="Carboxylesterase_BioH"/>
</dbReference>
<dbReference type="SUPFAM" id="SSF53474">
    <property type="entry name" value="alpha/beta-Hydrolases"/>
    <property type="match status" value="1"/>
</dbReference>
<comment type="caution">
    <text evidence="2">The sequence shown here is derived from an EMBL/GenBank/DDBJ whole genome shotgun (WGS) entry which is preliminary data.</text>
</comment>
<dbReference type="Proteomes" id="UP001333996">
    <property type="component" value="Unassembled WGS sequence"/>
</dbReference>
<sequence>MTDHRSVDLEGIRLAYQAWGLLDAPPLVLLHALGEGATDWDAVAPVFARSRRVYAPDLRGHGLSDRPGDYSLELMQSDVLHFLDRLGLDRVDLIGHSLGGVVAYLLASDRPQRVARLVLEDVPVPRPREPITLTRPDGELPFDWEMVRAVRRQLDTPDPAWSERLGAITAETLVVAGGPSSHIPQDRVAELARRIPGGRMVTIPAGHLVHHCAPEAFMEAVSAFLRL</sequence>
<dbReference type="InterPro" id="IPR029058">
    <property type="entry name" value="AB_hydrolase_fold"/>
</dbReference>
<dbReference type="EMBL" id="JAYWVC010000244">
    <property type="protein sequence ID" value="MED7827544.1"/>
    <property type="molecule type" value="Genomic_DNA"/>
</dbReference>
<dbReference type="PRINTS" id="PR00111">
    <property type="entry name" value="ABHYDROLASE"/>
</dbReference>
<dbReference type="PANTHER" id="PTHR43194">
    <property type="entry name" value="HYDROLASE ALPHA/BETA FOLD FAMILY"/>
    <property type="match status" value="1"/>
</dbReference>
<dbReference type="Gene3D" id="3.40.50.1820">
    <property type="entry name" value="alpha/beta hydrolase"/>
    <property type="match status" value="1"/>
</dbReference>
<evidence type="ECO:0000259" key="1">
    <source>
        <dbReference type="Pfam" id="PF00561"/>
    </source>
</evidence>
<accession>A0ABU7FWT2</accession>
<dbReference type="GO" id="GO:0016787">
    <property type="term" value="F:hydrolase activity"/>
    <property type="evidence" value="ECO:0007669"/>
    <property type="project" value="UniProtKB-KW"/>
</dbReference>
<dbReference type="RefSeq" id="WP_329511923.1">
    <property type="nucleotide sequence ID" value="NZ_BAAAYZ010000127.1"/>
</dbReference>